<dbReference type="GO" id="GO:0005737">
    <property type="term" value="C:cytoplasm"/>
    <property type="evidence" value="ECO:0007669"/>
    <property type="project" value="TreeGrafter"/>
</dbReference>
<dbReference type="AlphaFoldDB" id="A0A9C6U4Y7"/>
<evidence type="ECO:0000313" key="11">
    <source>
        <dbReference type="Proteomes" id="UP000504606"/>
    </source>
</evidence>
<dbReference type="SUPFAM" id="SSF51069">
    <property type="entry name" value="Carbonic anhydrase"/>
    <property type="match status" value="1"/>
</dbReference>
<evidence type="ECO:0000256" key="2">
    <source>
        <dbReference type="ARBA" id="ARBA00010718"/>
    </source>
</evidence>
<evidence type="ECO:0000256" key="3">
    <source>
        <dbReference type="ARBA" id="ARBA00012925"/>
    </source>
</evidence>
<dbReference type="CTD" id="34786"/>
<evidence type="ECO:0000259" key="10">
    <source>
        <dbReference type="PROSITE" id="PS51144"/>
    </source>
</evidence>
<dbReference type="Pfam" id="PF00194">
    <property type="entry name" value="Carb_anhydrase"/>
    <property type="match status" value="1"/>
</dbReference>
<evidence type="ECO:0000313" key="12">
    <source>
        <dbReference type="RefSeq" id="XP_052121513.1"/>
    </source>
</evidence>
<feature type="region of interest" description="Disordered" evidence="9">
    <location>
        <begin position="93"/>
        <end position="118"/>
    </location>
</feature>
<dbReference type="PROSITE" id="PS51144">
    <property type="entry name" value="ALPHA_CA_2"/>
    <property type="match status" value="1"/>
</dbReference>
<evidence type="ECO:0000256" key="6">
    <source>
        <dbReference type="ARBA" id="ARBA00023239"/>
    </source>
</evidence>
<feature type="region of interest" description="Disordered" evidence="9">
    <location>
        <begin position="1"/>
        <end position="43"/>
    </location>
</feature>
<keyword evidence="5 8" id="KW-0862">Zinc</keyword>
<dbReference type="PANTHER" id="PTHR18952:SF141">
    <property type="entry name" value="CARBONIC ANHYDRASE"/>
    <property type="match status" value="1"/>
</dbReference>
<dbReference type="PROSITE" id="PS00162">
    <property type="entry name" value="ALPHA_CA_1"/>
    <property type="match status" value="1"/>
</dbReference>
<dbReference type="Proteomes" id="UP000504606">
    <property type="component" value="Unplaced"/>
</dbReference>
<sequence>MSCVTSREGPGAAPVAVDVGGSQKHGRWQGSVRAGRKDESGGNNVFDLVDGPLSDLSLDCNCNVWKDDMEWGYAENNGPLTWHRKYPLALGPRQSPVDLRGSDARPDTTARPLHRRYNPQAGCSLSNTGYGWKVQISGPTAPRKDDLMFWFSELSGGPLSSRYRLEQFHMHWGGYDNEGSEHTVDGQPFAGELHLVHWNCDKYDSFGEAAAQPDGLAVLGVFLQVGQPLKELEKVTSLMGKITHKGAHVDIDGELDPTNLLPAKSSYWTYLGSLTTPPCNESVTWIVFKEPLTISQDQLETMRSLRCFSEGEECPCDNLNGVLVKNFRPPLPLGNRVLRECAE</sequence>
<comment type="function">
    <text evidence="8">Reversible hydration of carbon dioxide.</text>
</comment>
<evidence type="ECO:0000256" key="5">
    <source>
        <dbReference type="ARBA" id="ARBA00022833"/>
    </source>
</evidence>
<dbReference type="Gene3D" id="3.10.200.10">
    <property type="entry name" value="Alpha carbonic anhydrase"/>
    <property type="match status" value="1"/>
</dbReference>
<dbReference type="OrthoDB" id="429145at2759"/>
<name>A0A9C6U4Y7_FRAOC</name>
<dbReference type="PANTHER" id="PTHR18952">
    <property type="entry name" value="CARBONIC ANHYDRASE"/>
    <property type="match status" value="1"/>
</dbReference>
<dbReference type="EC" id="4.2.1.1" evidence="3 8"/>
<comment type="catalytic activity">
    <reaction evidence="7 8">
        <text>hydrogencarbonate + H(+) = CO2 + H2O</text>
        <dbReference type="Rhea" id="RHEA:10748"/>
        <dbReference type="ChEBI" id="CHEBI:15377"/>
        <dbReference type="ChEBI" id="CHEBI:15378"/>
        <dbReference type="ChEBI" id="CHEBI:16526"/>
        <dbReference type="ChEBI" id="CHEBI:17544"/>
        <dbReference type="EC" id="4.2.1.1"/>
    </reaction>
</comment>
<protein>
    <recommendedName>
        <fullName evidence="3 8">Carbonic anhydrase</fullName>
        <ecNumber evidence="3 8">4.2.1.1</ecNumber>
    </recommendedName>
</protein>
<dbReference type="SMART" id="SM01057">
    <property type="entry name" value="Carb_anhydrase"/>
    <property type="match status" value="1"/>
</dbReference>
<proteinExistence type="inferred from homology"/>
<feature type="domain" description="Alpha-carbonic anhydrase" evidence="10">
    <location>
        <begin position="69"/>
        <end position="342"/>
    </location>
</feature>
<comment type="cofactor">
    <cofactor evidence="1 8">
        <name>Zn(2+)</name>
        <dbReference type="ChEBI" id="CHEBI:29105"/>
    </cofactor>
</comment>
<evidence type="ECO:0000256" key="1">
    <source>
        <dbReference type="ARBA" id="ARBA00001947"/>
    </source>
</evidence>
<dbReference type="InterPro" id="IPR023561">
    <property type="entry name" value="Carbonic_anhydrase_a-class"/>
</dbReference>
<keyword evidence="6 8" id="KW-0456">Lyase</keyword>
<gene>
    <name evidence="12" type="primary">LOC113202848</name>
</gene>
<evidence type="ECO:0000256" key="4">
    <source>
        <dbReference type="ARBA" id="ARBA00022723"/>
    </source>
</evidence>
<dbReference type="GO" id="GO:0008270">
    <property type="term" value="F:zinc ion binding"/>
    <property type="evidence" value="ECO:0007669"/>
    <property type="project" value="UniProtKB-UniRule"/>
</dbReference>
<dbReference type="InterPro" id="IPR018338">
    <property type="entry name" value="Carbonic_anhydrase_a-class_CS"/>
</dbReference>
<evidence type="ECO:0000256" key="9">
    <source>
        <dbReference type="SAM" id="MobiDB-lite"/>
    </source>
</evidence>
<dbReference type="InterPro" id="IPR001148">
    <property type="entry name" value="CA_dom"/>
</dbReference>
<keyword evidence="11" id="KW-1185">Reference proteome</keyword>
<dbReference type="InterPro" id="IPR036398">
    <property type="entry name" value="CA_dom_sf"/>
</dbReference>
<evidence type="ECO:0000256" key="8">
    <source>
        <dbReference type="RuleBase" id="RU367011"/>
    </source>
</evidence>
<organism evidence="11 12">
    <name type="scientific">Frankliniella occidentalis</name>
    <name type="common">Western flower thrips</name>
    <name type="synonym">Euthrips occidentalis</name>
    <dbReference type="NCBI Taxonomy" id="133901"/>
    <lineage>
        <taxon>Eukaryota</taxon>
        <taxon>Metazoa</taxon>
        <taxon>Ecdysozoa</taxon>
        <taxon>Arthropoda</taxon>
        <taxon>Hexapoda</taxon>
        <taxon>Insecta</taxon>
        <taxon>Pterygota</taxon>
        <taxon>Neoptera</taxon>
        <taxon>Paraneoptera</taxon>
        <taxon>Thysanoptera</taxon>
        <taxon>Terebrantia</taxon>
        <taxon>Thripoidea</taxon>
        <taxon>Thripidae</taxon>
        <taxon>Frankliniella</taxon>
    </lineage>
</organism>
<accession>A0A9C6U4Y7</accession>
<evidence type="ECO:0000256" key="7">
    <source>
        <dbReference type="ARBA" id="ARBA00048348"/>
    </source>
</evidence>
<keyword evidence="4 8" id="KW-0479">Metal-binding</keyword>
<comment type="similarity">
    <text evidence="2 8">Belongs to the alpha-carbonic anhydrase family.</text>
</comment>
<dbReference type="GeneID" id="113202848"/>
<dbReference type="GO" id="GO:0004089">
    <property type="term" value="F:carbonate dehydratase activity"/>
    <property type="evidence" value="ECO:0007669"/>
    <property type="project" value="UniProtKB-UniRule"/>
</dbReference>
<dbReference type="KEGG" id="foc:113202848"/>
<reference evidence="12" key="1">
    <citation type="submission" date="2025-08" db="UniProtKB">
        <authorList>
            <consortium name="RefSeq"/>
        </authorList>
    </citation>
    <scope>IDENTIFICATION</scope>
    <source>
        <tissue evidence="12">Whole organism</tissue>
    </source>
</reference>
<dbReference type="RefSeq" id="XP_052121513.1">
    <property type="nucleotide sequence ID" value="XM_052265553.1"/>
</dbReference>